<reference evidence="2" key="2">
    <citation type="submission" date="2015-03" db="EMBL/GenBank/DDBJ databases">
        <title>The genome and structure of Sinorhizobium meliloti phage phiM9.</title>
        <authorList>
            <person name="Johnson M.C."/>
            <person name="Tatum K.B."/>
            <person name="Lynn J.S."/>
            <person name="Brewer T.E."/>
            <person name="Washburn B.K."/>
            <person name="Stroupe M.E."/>
            <person name="Jones K.M."/>
        </authorList>
    </citation>
    <scope>NUCLEOTIDE SEQUENCE [LARGE SCALE GENOMIC DNA]</scope>
</reference>
<evidence type="ECO:0000313" key="1">
    <source>
        <dbReference type="EMBL" id="AKE44781.1"/>
    </source>
</evidence>
<name>A0A0F6THJ7_9CAUD</name>
<reference evidence="1 2" key="1">
    <citation type="journal article" date="2015" name="J. Virol.">
        <title>Sinorhizobium meliloti Phage ?M9 Defines a New Group of T4 Superfamily Phages with Unusual Genomic Features but a Common T=16 Capsid.</title>
        <authorList>
            <person name="Johnson M.C."/>
            <person name="Tatum K.B."/>
            <person name="Lynn J.S."/>
            <person name="Brewer T.E."/>
            <person name="Lu S."/>
            <person name="Washburn B.K."/>
            <person name="Stroupe M.E."/>
            <person name="Jones K.M."/>
        </authorList>
    </citation>
    <scope>NUCLEOTIDE SEQUENCE [LARGE SCALE GENOMIC DNA]</scope>
</reference>
<dbReference type="OrthoDB" id="41037at10239"/>
<accession>A0A0F6THJ7</accession>
<protein>
    <submittedName>
        <fullName evidence="1">Uncharacterized protein</fullName>
    </submittedName>
</protein>
<sequence length="94" mass="10777">MIKTADQLRFDLGDRKQYLDAILLGRNTGAGEWVIARWNKQFWLAIRTPDPAGAADYEDVEKLSIDDVKYLVKERHVYTAASAHDAWKLIEENA</sequence>
<evidence type="ECO:0000313" key="2">
    <source>
        <dbReference type="Proteomes" id="UP000033804"/>
    </source>
</evidence>
<dbReference type="RefSeq" id="YP_009189535.1">
    <property type="nucleotide sequence ID" value="NC_028676.1"/>
</dbReference>
<organism evidence="1 2">
    <name type="scientific">Sinorhizobium phage phiM9</name>
    <dbReference type="NCBI Taxonomy" id="1636182"/>
    <lineage>
        <taxon>Viruses</taxon>
        <taxon>Duplodnaviria</taxon>
        <taxon>Heunggongvirae</taxon>
        <taxon>Uroviricota</taxon>
        <taxon>Caudoviricetes</taxon>
        <taxon>Pootjesviridae</taxon>
        <taxon>Emnonavirus</taxon>
        <taxon>Emnonavirus phiM9</taxon>
    </lineage>
</organism>
<proteinExistence type="predicted"/>
<dbReference type="GeneID" id="26517833"/>
<dbReference type="EMBL" id="KP881232">
    <property type="protein sequence ID" value="AKE44781.1"/>
    <property type="molecule type" value="Genomic_DNA"/>
</dbReference>
<keyword evidence="2" id="KW-1185">Reference proteome</keyword>
<dbReference type="KEGG" id="vg:26517833"/>
<gene>
    <name evidence="1" type="ORF">Sm_phiM9_153</name>
</gene>
<dbReference type="Proteomes" id="UP000033804">
    <property type="component" value="Segment"/>
</dbReference>